<dbReference type="AlphaFoldDB" id="A0AAD4C2A0"/>
<organism evidence="3 4">
    <name type="scientific">Boletus edulis BED1</name>
    <dbReference type="NCBI Taxonomy" id="1328754"/>
    <lineage>
        <taxon>Eukaryota</taxon>
        <taxon>Fungi</taxon>
        <taxon>Dikarya</taxon>
        <taxon>Basidiomycota</taxon>
        <taxon>Agaricomycotina</taxon>
        <taxon>Agaricomycetes</taxon>
        <taxon>Agaricomycetidae</taxon>
        <taxon>Boletales</taxon>
        <taxon>Boletineae</taxon>
        <taxon>Boletaceae</taxon>
        <taxon>Boletoideae</taxon>
        <taxon>Boletus</taxon>
    </lineage>
</organism>
<dbReference type="Proteomes" id="UP001194468">
    <property type="component" value="Unassembled WGS sequence"/>
</dbReference>
<proteinExistence type="predicted"/>
<feature type="compositionally biased region" description="Basic and acidic residues" evidence="1">
    <location>
        <begin position="251"/>
        <end position="272"/>
    </location>
</feature>
<evidence type="ECO:0000313" key="4">
    <source>
        <dbReference type="Proteomes" id="UP001194468"/>
    </source>
</evidence>
<feature type="compositionally biased region" description="Low complexity" evidence="1">
    <location>
        <begin position="225"/>
        <end position="250"/>
    </location>
</feature>
<feature type="region of interest" description="Disordered" evidence="1">
    <location>
        <begin position="181"/>
        <end position="208"/>
    </location>
</feature>
<feature type="region of interest" description="Disordered" evidence="1">
    <location>
        <begin position="62"/>
        <end position="167"/>
    </location>
</feature>
<keyword evidence="4" id="KW-1185">Reference proteome</keyword>
<gene>
    <name evidence="3" type="ORF">L210DRAFT_3641147</name>
</gene>
<reference evidence="3" key="2">
    <citation type="journal article" date="2020" name="Nat. Commun.">
        <title>Large-scale genome sequencing of mycorrhizal fungi provides insights into the early evolution of symbiotic traits.</title>
        <authorList>
            <person name="Miyauchi S."/>
            <person name="Kiss E."/>
            <person name="Kuo A."/>
            <person name="Drula E."/>
            <person name="Kohler A."/>
            <person name="Sanchez-Garcia M."/>
            <person name="Morin E."/>
            <person name="Andreopoulos B."/>
            <person name="Barry K.W."/>
            <person name="Bonito G."/>
            <person name="Buee M."/>
            <person name="Carver A."/>
            <person name="Chen C."/>
            <person name="Cichocki N."/>
            <person name="Clum A."/>
            <person name="Culley D."/>
            <person name="Crous P.W."/>
            <person name="Fauchery L."/>
            <person name="Girlanda M."/>
            <person name="Hayes R.D."/>
            <person name="Keri Z."/>
            <person name="LaButti K."/>
            <person name="Lipzen A."/>
            <person name="Lombard V."/>
            <person name="Magnuson J."/>
            <person name="Maillard F."/>
            <person name="Murat C."/>
            <person name="Nolan M."/>
            <person name="Ohm R.A."/>
            <person name="Pangilinan J."/>
            <person name="Pereira M.F."/>
            <person name="Perotto S."/>
            <person name="Peter M."/>
            <person name="Pfister S."/>
            <person name="Riley R."/>
            <person name="Sitrit Y."/>
            <person name="Stielow J.B."/>
            <person name="Szollosi G."/>
            <person name="Zifcakova L."/>
            <person name="Stursova M."/>
            <person name="Spatafora J.W."/>
            <person name="Tedersoo L."/>
            <person name="Vaario L.M."/>
            <person name="Yamada A."/>
            <person name="Yan M."/>
            <person name="Wang P."/>
            <person name="Xu J."/>
            <person name="Bruns T."/>
            <person name="Baldrian P."/>
            <person name="Vilgalys R."/>
            <person name="Dunand C."/>
            <person name="Henrissat B."/>
            <person name="Grigoriev I.V."/>
            <person name="Hibbett D."/>
            <person name="Nagy L.G."/>
            <person name="Martin F.M."/>
        </authorList>
    </citation>
    <scope>NUCLEOTIDE SEQUENCE</scope>
    <source>
        <strain evidence="3">BED1</strain>
    </source>
</reference>
<feature type="compositionally biased region" description="Gly residues" evidence="1">
    <location>
        <begin position="114"/>
        <end position="125"/>
    </location>
</feature>
<protein>
    <submittedName>
        <fullName evidence="3">Uncharacterized protein</fullName>
    </submittedName>
</protein>
<comment type="caution">
    <text evidence="3">The sequence shown here is derived from an EMBL/GenBank/DDBJ whole genome shotgun (WGS) entry which is preliminary data.</text>
</comment>
<feature type="compositionally biased region" description="Basic and acidic residues" evidence="1">
    <location>
        <begin position="62"/>
        <end position="79"/>
    </location>
</feature>
<feature type="compositionally biased region" description="Polar residues" evidence="1">
    <location>
        <begin position="80"/>
        <end position="97"/>
    </location>
</feature>
<keyword evidence="2" id="KW-0472">Membrane</keyword>
<feature type="compositionally biased region" description="Basic and acidic residues" evidence="1">
    <location>
        <begin position="181"/>
        <end position="192"/>
    </location>
</feature>
<accession>A0AAD4C2A0</accession>
<evidence type="ECO:0000313" key="3">
    <source>
        <dbReference type="EMBL" id="KAF8447184.1"/>
    </source>
</evidence>
<name>A0AAD4C2A0_BOLED</name>
<dbReference type="EMBL" id="WHUW01000004">
    <property type="protein sequence ID" value="KAF8447184.1"/>
    <property type="molecule type" value="Genomic_DNA"/>
</dbReference>
<feature type="region of interest" description="Disordered" evidence="1">
    <location>
        <begin position="225"/>
        <end position="293"/>
    </location>
</feature>
<reference evidence="3" key="1">
    <citation type="submission" date="2019-10" db="EMBL/GenBank/DDBJ databases">
        <authorList>
            <consortium name="DOE Joint Genome Institute"/>
            <person name="Kuo A."/>
            <person name="Miyauchi S."/>
            <person name="Kiss E."/>
            <person name="Drula E."/>
            <person name="Kohler A."/>
            <person name="Sanchez-Garcia M."/>
            <person name="Andreopoulos B."/>
            <person name="Barry K.W."/>
            <person name="Bonito G."/>
            <person name="Buee M."/>
            <person name="Carver A."/>
            <person name="Chen C."/>
            <person name="Cichocki N."/>
            <person name="Clum A."/>
            <person name="Culley D."/>
            <person name="Crous P.W."/>
            <person name="Fauchery L."/>
            <person name="Girlanda M."/>
            <person name="Hayes R."/>
            <person name="Keri Z."/>
            <person name="LaButti K."/>
            <person name="Lipzen A."/>
            <person name="Lombard V."/>
            <person name="Magnuson J."/>
            <person name="Maillard F."/>
            <person name="Morin E."/>
            <person name="Murat C."/>
            <person name="Nolan M."/>
            <person name="Ohm R."/>
            <person name="Pangilinan J."/>
            <person name="Pereira M."/>
            <person name="Perotto S."/>
            <person name="Peter M."/>
            <person name="Riley R."/>
            <person name="Sitrit Y."/>
            <person name="Stielow B."/>
            <person name="Szollosi G."/>
            <person name="Zifcakova L."/>
            <person name="Stursova M."/>
            <person name="Spatafora J.W."/>
            <person name="Tedersoo L."/>
            <person name="Vaario L.-M."/>
            <person name="Yamada A."/>
            <person name="Yan M."/>
            <person name="Wang P."/>
            <person name="Xu J."/>
            <person name="Bruns T."/>
            <person name="Baldrian P."/>
            <person name="Vilgalys R."/>
            <person name="Henrissat B."/>
            <person name="Grigoriev I.V."/>
            <person name="Hibbett D."/>
            <person name="Nagy L.G."/>
            <person name="Martin F.M."/>
        </authorList>
    </citation>
    <scope>NUCLEOTIDE SEQUENCE</scope>
    <source>
        <strain evidence="3">BED1</strain>
    </source>
</reference>
<evidence type="ECO:0000256" key="1">
    <source>
        <dbReference type="SAM" id="MobiDB-lite"/>
    </source>
</evidence>
<evidence type="ECO:0000256" key="2">
    <source>
        <dbReference type="SAM" id="Phobius"/>
    </source>
</evidence>
<sequence>MNRIPESNGVTHKTIVYLGTRQVPEIDGSQGAFIGVVVALSVLIVVCCAAVFYLLRHHEPTDADRTARRERYRHTREQTLHSSTSSGMLDSGQSRSTLGDKVKQMWQSTTGRGPARGGGGRGGRGWIRAGSDDEWTPRSDRHQSGSGMRPDISVGAGTGTDPNVDPELGDRLGSLPVLTSRQDRDARAEGVRIVESPSSDSASGFGAGTGRYGYAFTESVSKTSMMADAAQQSQSPMSSSSSMSSPAVSSPRERASVDERGEAHSPTGEDRRHRSVMSNASVWTHGSKFVEDI</sequence>
<feature type="transmembrane region" description="Helical" evidence="2">
    <location>
        <begin position="32"/>
        <end position="55"/>
    </location>
</feature>
<keyword evidence="2" id="KW-0812">Transmembrane</keyword>
<keyword evidence="2" id="KW-1133">Transmembrane helix</keyword>